<keyword evidence="5" id="KW-0482">Metalloprotease</keyword>
<keyword evidence="4" id="KW-0862">Zinc</keyword>
<dbReference type="GO" id="GO:0046872">
    <property type="term" value="F:metal ion binding"/>
    <property type="evidence" value="ECO:0007669"/>
    <property type="project" value="UniProtKB-KW"/>
</dbReference>
<dbReference type="EMBL" id="CP044016">
    <property type="protein sequence ID" value="QES89730.1"/>
    <property type="molecule type" value="Genomic_DNA"/>
</dbReference>
<keyword evidence="9" id="KW-1185">Reference proteome</keyword>
<evidence type="ECO:0000313" key="8">
    <source>
        <dbReference type="EMBL" id="QES89730.1"/>
    </source>
</evidence>
<name>A0A5P2G7I2_9BACT</name>
<dbReference type="InterPro" id="IPR046778">
    <property type="entry name" value="UPF0758_N"/>
</dbReference>
<feature type="domain" description="MPN" evidence="7">
    <location>
        <begin position="107"/>
        <end position="229"/>
    </location>
</feature>
<dbReference type="GO" id="GO:0006508">
    <property type="term" value="P:proteolysis"/>
    <property type="evidence" value="ECO:0007669"/>
    <property type="project" value="UniProtKB-KW"/>
</dbReference>
<dbReference type="CDD" id="cd08071">
    <property type="entry name" value="MPN_DUF2466"/>
    <property type="match status" value="1"/>
</dbReference>
<dbReference type="InterPro" id="IPR025657">
    <property type="entry name" value="RadC_JAB"/>
</dbReference>
<evidence type="ECO:0000256" key="4">
    <source>
        <dbReference type="ARBA" id="ARBA00022833"/>
    </source>
</evidence>
<evidence type="ECO:0000256" key="2">
    <source>
        <dbReference type="ARBA" id="ARBA00022723"/>
    </source>
</evidence>
<comment type="similarity">
    <text evidence="6">Belongs to the UPF0758 family.</text>
</comment>
<dbReference type="NCBIfam" id="NF000642">
    <property type="entry name" value="PRK00024.1"/>
    <property type="match status" value="1"/>
</dbReference>
<evidence type="ECO:0000313" key="9">
    <source>
        <dbReference type="Proteomes" id="UP000292424"/>
    </source>
</evidence>
<evidence type="ECO:0000256" key="3">
    <source>
        <dbReference type="ARBA" id="ARBA00022801"/>
    </source>
</evidence>
<dbReference type="Pfam" id="PF04002">
    <property type="entry name" value="RadC"/>
    <property type="match status" value="1"/>
</dbReference>
<keyword evidence="1" id="KW-0645">Protease</keyword>
<dbReference type="PROSITE" id="PS01302">
    <property type="entry name" value="UPF0758"/>
    <property type="match status" value="1"/>
</dbReference>
<evidence type="ECO:0000256" key="5">
    <source>
        <dbReference type="ARBA" id="ARBA00023049"/>
    </source>
</evidence>
<dbReference type="Gene3D" id="3.40.140.10">
    <property type="entry name" value="Cytidine Deaminase, domain 2"/>
    <property type="match status" value="1"/>
</dbReference>
<reference evidence="8 9" key="1">
    <citation type="submission" date="2019-09" db="EMBL/GenBank/DDBJ databases">
        <title>Complete genome sequence of Arachidicoccus sp. B3-10 isolated from apple orchard soil.</title>
        <authorList>
            <person name="Kim H.S."/>
            <person name="Han K.-I."/>
            <person name="Suh M.K."/>
            <person name="Lee K.C."/>
            <person name="Eom M.K."/>
            <person name="Kim J.-S."/>
            <person name="Kang S.W."/>
            <person name="Sin Y."/>
            <person name="Lee J.-S."/>
        </authorList>
    </citation>
    <scope>NUCLEOTIDE SEQUENCE [LARGE SCALE GENOMIC DNA]</scope>
    <source>
        <strain evidence="8 9">B3-10</strain>
    </source>
</reference>
<keyword evidence="2" id="KW-0479">Metal-binding</keyword>
<dbReference type="KEGG" id="arac:E0W69_014025"/>
<dbReference type="InterPro" id="IPR020891">
    <property type="entry name" value="UPF0758_CS"/>
</dbReference>
<evidence type="ECO:0000256" key="6">
    <source>
        <dbReference type="RuleBase" id="RU003797"/>
    </source>
</evidence>
<dbReference type="Pfam" id="PF20582">
    <property type="entry name" value="UPF0758_N"/>
    <property type="match status" value="1"/>
</dbReference>
<keyword evidence="3" id="KW-0378">Hydrolase</keyword>
<dbReference type="PROSITE" id="PS50249">
    <property type="entry name" value="MPN"/>
    <property type="match status" value="1"/>
</dbReference>
<dbReference type="RefSeq" id="WP_131330664.1">
    <property type="nucleotide sequence ID" value="NZ_CP044016.1"/>
</dbReference>
<dbReference type="PANTHER" id="PTHR30471:SF3">
    <property type="entry name" value="UPF0758 PROTEIN YEES-RELATED"/>
    <property type="match status" value="1"/>
</dbReference>
<accession>A0A5P2G7I2</accession>
<proteinExistence type="inferred from homology"/>
<dbReference type="InterPro" id="IPR001405">
    <property type="entry name" value="UPF0758"/>
</dbReference>
<dbReference type="AlphaFoldDB" id="A0A5P2G7I2"/>
<evidence type="ECO:0000256" key="1">
    <source>
        <dbReference type="ARBA" id="ARBA00022670"/>
    </source>
</evidence>
<evidence type="ECO:0000259" key="7">
    <source>
        <dbReference type="PROSITE" id="PS50249"/>
    </source>
</evidence>
<gene>
    <name evidence="8" type="primary">radC</name>
    <name evidence="8" type="ORF">E0W69_014025</name>
</gene>
<dbReference type="PANTHER" id="PTHR30471">
    <property type="entry name" value="DNA REPAIR PROTEIN RADC"/>
    <property type="match status" value="1"/>
</dbReference>
<protein>
    <submittedName>
        <fullName evidence="8">DNA repair protein RadC</fullName>
    </submittedName>
</protein>
<dbReference type="GO" id="GO:0008237">
    <property type="term" value="F:metallopeptidase activity"/>
    <property type="evidence" value="ECO:0007669"/>
    <property type="project" value="UniProtKB-KW"/>
</dbReference>
<organism evidence="8 9">
    <name type="scientific">Rhizosphaericola mali</name>
    <dbReference type="NCBI Taxonomy" id="2545455"/>
    <lineage>
        <taxon>Bacteria</taxon>
        <taxon>Pseudomonadati</taxon>
        <taxon>Bacteroidota</taxon>
        <taxon>Chitinophagia</taxon>
        <taxon>Chitinophagales</taxon>
        <taxon>Chitinophagaceae</taxon>
        <taxon>Rhizosphaericola</taxon>
    </lineage>
</organism>
<sequence length="229" mass="25061">MSVTSIKNWAEDDRPREKLLLKGKSSLSDAELIAIIINNGTKEASAVQVAQKLLASCDNQLQKLAGLTVKDIQGLKIKGIGEAKSVAIAAALELGIRREVISKKKETIRTSEDAAAFLQAQFQHYAEEVFVVVFLNTGNKIIHYEIVSHGGHSATIVDTKVIMKKALQQNATKLIISHNHPSGNLQPSKADDSVTQKIQEAARLLDIEMLDHIIVSDMGYYSYGDEGRL</sequence>
<dbReference type="Proteomes" id="UP000292424">
    <property type="component" value="Chromosome"/>
</dbReference>
<dbReference type="NCBIfam" id="TIGR00608">
    <property type="entry name" value="radc"/>
    <property type="match status" value="1"/>
</dbReference>
<dbReference type="InterPro" id="IPR037518">
    <property type="entry name" value="MPN"/>
</dbReference>
<dbReference type="OrthoDB" id="9804482at2"/>